<feature type="coiled-coil region" evidence="1">
    <location>
        <begin position="135"/>
        <end position="169"/>
    </location>
</feature>
<dbReference type="Gene3D" id="3.30.40.10">
    <property type="entry name" value="Zinc/RING finger domain, C3HC4 (zinc finger)"/>
    <property type="match status" value="1"/>
</dbReference>
<protein>
    <recommendedName>
        <fullName evidence="2">RING-type domain-containing protein</fullName>
    </recommendedName>
</protein>
<organism evidence="3">
    <name type="scientific">viral metagenome</name>
    <dbReference type="NCBI Taxonomy" id="1070528"/>
    <lineage>
        <taxon>unclassified sequences</taxon>
        <taxon>metagenomes</taxon>
        <taxon>organismal metagenomes</taxon>
    </lineage>
</organism>
<reference evidence="3" key="1">
    <citation type="journal article" date="2020" name="Nature">
        <title>Giant virus diversity and host interactions through global metagenomics.</title>
        <authorList>
            <person name="Schulz F."/>
            <person name="Roux S."/>
            <person name="Paez-Espino D."/>
            <person name="Jungbluth S."/>
            <person name="Walsh D.A."/>
            <person name="Denef V.J."/>
            <person name="McMahon K.D."/>
            <person name="Konstantinidis K.T."/>
            <person name="Eloe-Fadrosh E.A."/>
            <person name="Kyrpides N.C."/>
            <person name="Woyke T."/>
        </authorList>
    </citation>
    <scope>NUCLEOTIDE SEQUENCE</scope>
    <source>
        <strain evidence="3">GVMAG-M-3300023174-111</strain>
    </source>
</reference>
<evidence type="ECO:0000313" key="3">
    <source>
        <dbReference type="EMBL" id="QHT10989.1"/>
    </source>
</evidence>
<dbReference type="Pfam" id="PF14634">
    <property type="entry name" value="zf-RING_5"/>
    <property type="match status" value="1"/>
</dbReference>
<accession>A0A6C0D503</accession>
<name>A0A6C0D503_9ZZZZ</name>
<evidence type="ECO:0000256" key="1">
    <source>
        <dbReference type="SAM" id="Coils"/>
    </source>
</evidence>
<evidence type="ECO:0000259" key="2">
    <source>
        <dbReference type="PROSITE" id="PS50089"/>
    </source>
</evidence>
<dbReference type="PROSITE" id="PS50089">
    <property type="entry name" value="ZF_RING_2"/>
    <property type="match status" value="1"/>
</dbReference>
<dbReference type="InterPro" id="IPR013083">
    <property type="entry name" value="Znf_RING/FYVE/PHD"/>
</dbReference>
<dbReference type="InterPro" id="IPR001841">
    <property type="entry name" value="Znf_RING"/>
</dbReference>
<proteinExistence type="predicted"/>
<sequence>MPAKKSRIERGKDAIMEMVKQEFPEMIEPEVMLTHGTNRNCTLRYILVMSDANVIVFEEFLRKVTDYFAPYQCIVGRNRMVSYVLCESIYRNDTTISEVDPSVPYIVAEFEVKYHKTHVPFPTMEFVINPDQRLILQLNSRIAKIEEDNKKLTTRFKEVKTNNNRLIKKNNMLIGKTKNYMANMKKVINKIYEACSTKENCPTCWEDICVEKLYVTGCGHFICTDCKDKLSKPECPMCRESLNTAIVV</sequence>
<dbReference type="AlphaFoldDB" id="A0A6C0D503"/>
<keyword evidence="1" id="KW-0175">Coiled coil</keyword>
<feature type="domain" description="RING-type" evidence="2">
    <location>
        <begin position="201"/>
        <end position="239"/>
    </location>
</feature>
<dbReference type="SUPFAM" id="SSF57850">
    <property type="entry name" value="RING/U-box"/>
    <property type="match status" value="1"/>
</dbReference>
<dbReference type="EMBL" id="MN739530">
    <property type="protein sequence ID" value="QHT10989.1"/>
    <property type="molecule type" value="Genomic_DNA"/>
</dbReference>